<dbReference type="GO" id="GO:0003954">
    <property type="term" value="F:NADH dehydrogenase activity"/>
    <property type="evidence" value="ECO:0007669"/>
    <property type="project" value="TreeGrafter"/>
</dbReference>
<feature type="transmembrane region" description="Helical" evidence="16">
    <location>
        <begin position="21"/>
        <end position="42"/>
    </location>
</feature>
<feature type="transmembrane region" description="Helical" evidence="16">
    <location>
        <begin position="62"/>
        <end position="81"/>
    </location>
</feature>
<dbReference type="PRINTS" id="PR01437">
    <property type="entry name" value="NUOXDRDTASE4"/>
</dbReference>
<name>A0A0S1YCC9_9TELE</name>
<dbReference type="InterPro" id="IPR010227">
    <property type="entry name" value="NADH_Q_OxRdtase_chainM/4"/>
</dbReference>
<dbReference type="Pfam" id="PF01059">
    <property type="entry name" value="Oxidored_q5_N"/>
    <property type="match status" value="1"/>
</dbReference>
<evidence type="ECO:0000256" key="2">
    <source>
        <dbReference type="ARBA" id="ARBA00009025"/>
    </source>
</evidence>
<feature type="domain" description="NADH:quinone oxidoreductase/Mrp antiporter transmembrane" evidence="17">
    <location>
        <begin position="113"/>
        <end position="404"/>
    </location>
</feature>
<reference evidence="19" key="1">
    <citation type="submission" date="2015-09" db="EMBL/GenBank/DDBJ databases">
        <title>Danio margaritatus mitochondrial complete sequence.</title>
        <authorList>
            <person name="Chen D."/>
            <person name="Bao L."/>
        </authorList>
    </citation>
    <scope>NUCLEOTIDE SEQUENCE</scope>
    <source>
        <tissue evidence="19">Fin ray</tissue>
    </source>
</reference>
<protein>
    <recommendedName>
        <fullName evidence="4 16">NADH-ubiquinone oxidoreductase chain 4</fullName>
        <ecNumber evidence="3 16">7.1.1.2</ecNumber>
    </recommendedName>
</protein>
<evidence type="ECO:0000259" key="17">
    <source>
        <dbReference type="Pfam" id="PF00361"/>
    </source>
</evidence>
<evidence type="ECO:0000313" key="19">
    <source>
        <dbReference type="EMBL" id="ALM87968.1"/>
    </source>
</evidence>
<dbReference type="GO" id="GO:0048039">
    <property type="term" value="F:ubiquinone binding"/>
    <property type="evidence" value="ECO:0007669"/>
    <property type="project" value="TreeGrafter"/>
</dbReference>
<dbReference type="EMBL" id="KT768120">
    <property type="protein sequence ID" value="ALM87968.1"/>
    <property type="molecule type" value="Genomic_DNA"/>
</dbReference>
<evidence type="ECO:0000256" key="4">
    <source>
        <dbReference type="ARBA" id="ARBA00021006"/>
    </source>
</evidence>
<evidence type="ECO:0000256" key="10">
    <source>
        <dbReference type="ARBA" id="ARBA00022989"/>
    </source>
</evidence>
<feature type="transmembrane region" description="Helical" evidence="16">
    <location>
        <begin position="285"/>
        <end position="304"/>
    </location>
</feature>
<dbReference type="PANTHER" id="PTHR43507">
    <property type="entry name" value="NADH-UBIQUINONE OXIDOREDUCTASE CHAIN 4"/>
    <property type="match status" value="1"/>
</dbReference>
<keyword evidence="10 16" id="KW-1133">Transmembrane helix</keyword>
<keyword evidence="9 16" id="KW-0249">Electron transport</keyword>
<comment type="similarity">
    <text evidence="2 16">Belongs to the complex I subunit 4 family.</text>
</comment>
<evidence type="ECO:0000256" key="12">
    <source>
        <dbReference type="ARBA" id="ARBA00023075"/>
    </source>
</evidence>
<keyword evidence="7 16" id="KW-0812">Transmembrane</keyword>
<evidence type="ECO:0000256" key="3">
    <source>
        <dbReference type="ARBA" id="ARBA00012944"/>
    </source>
</evidence>
<dbReference type="GeneID" id="26375773"/>
<feature type="domain" description="NADH:ubiquinone oxidoreductase chain 4 N-terminal" evidence="18">
    <location>
        <begin position="1"/>
        <end position="110"/>
    </location>
</feature>
<feature type="transmembrane region" description="Helical" evidence="16">
    <location>
        <begin position="93"/>
        <end position="111"/>
    </location>
</feature>
<dbReference type="GO" id="GO:0015990">
    <property type="term" value="P:electron transport coupled proton transport"/>
    <property type="evidence" value="ECO:0007669"/>
    <property type="project" value="TreeGrafter"/>
</dbReference>
<dbReference type="GO" id="GO:0042773">
    <property type="term" value="P:ATP synthesis coupled electron transport"/>
    <property type="evidence" value="ECO:0007669"/>
    <property type="project" value="InterPro"/>
</dbReference>
<keyword evidence="6 16" id="KW-0679">Respiratory chain</keyword>
<evidence type="ECO:0000256" key="5">
    <source>
        <dbReference type="ARBA" id="ARBA00022448"/>
    </source>
</evidence>
<comment type="function">
    <text evidence="16">Core subunit of the mitochondrial membrane respiratory chain NADH dehydrogenase (Complex I) which catalyzes electron transfer from NADH through the respiratory chain, using ubiquinone as an electron acceptor. Essential for the catalytic activity and assembly of complex I.</text>
</comment>
<feature type="transmembrane region" description="Helical" evidence="16">
    <location>
        <begin position="117"/>
        <end position="137"/>
    </location>
</feature>
<dbReference type="InterPro" id="IPR001750">
    <property type="entry name" value="ND/Mrp_TM"/>
</dbReference>
<gene>
    <name evidence="19" type="primary">ND4</name>
</gene>
<dbReference type="EC" id="7.1.1.2" evidence="3 16"/>
<dbReference type="RefSeq" id="YP_009183428.1">
    <property type="nucleotide sequence ID" value="NC_028526.1"/>
</dbReference>
<feature type="transmembrane region" description="Helical" evidence="16">
    <location>
        <begin position="257"/>
        <end position="278"/>
    </location>
</feature>
<evidence type="ECO:0000256" key="6">
    <source>
        <dbReference type="ARBA" id="ARBA00022660"/>
    </source>
</evidence>
<feature type="transmembrane region" description="Helical" evidence="16">
    <location>
        <begin position="149"/>
        <end position="168"/>
    </location>
</feature>
<evidence type="ECO:0000256" key="14">
    <source>
        <dbReference type="ARBA" id="ARBA00023136"/>
    </source>
</evidence>
<evidence type="ECO:0000256" key="1">
    <source>
        <dbReference type="ARBA" id="ARBA00004225"/>
    </source>
</evidence>
<comment type="catalytic activity">
    <reaction evidence="15 16">
        <text>a ubiquinone + NADH + 5 H(+)(in) = a ubiquinol + NAD(+) + 4 H(+)(out)</text>
        <dbReference type="Rhea" id="RHEA:29091"/>
        <dbReference type="Rhea" id="RHEA-COMP:9565"/>
        <dbReference type="Rhea" id="RHEA-COMP:9566"/>
        <dbReference type="ChEBI" id="CHEBI:15378"/>
        <dbReference type="ChEBI" id="CHEBI:16389"/>
        <dbReference type="ChEBI" id="CHEBI:17976"/>
        <dbReference type="ChEBI" id="CHEBI:57540"/>
        <dbReference type="ChEBI" id="CHEBI:57945"/>
        <dbReference type="EC" id="7.1.1.2"/>
    </reaction>
</comment>
<evidence type="ECO:0000256" key="7">
    <source>
        <dbReference type="ARBA" id="ARBA00022692"/>
    </source>
</evidence>
<evidence type="ECO:0000256" key="11">
    <source>
        <dbReference type="ARBA" id="ARBA00023027"/>
    </source>
</evidence>
<accession>A0A0S1YCC9</accession>
<dbReference type="NCBIfam" id="TIGR01972">
    <property type="entry name" value="NDH_I_M"/>
    <property type="match status" value="1"/>
</dbReference>
<dbReference type="InterPro" id="IPR000260">
    <property type="entry name" value="NADH4_N"/>
</dbReference>
<keyword evidence="12 16" id="KW-0830">Ubiquinone</keyword>
<evidence type="ECO:0000256" key="8">
    <source>
        <dbReference type="ARBA" id="ARBA00022967"/>
    </source>
</evidence>
<organism evidence="19">
    <name type="scientific">Danio margaritatus</name>
    <name type="common">celestial pearl danio</name>
    <dbReference type="NCBI Taxonomy" id="487618"/>
    <lineage>
        <taxon>Eukaryota</taxon>
        <taxon>Metazoa</taxon>
        <taxon>Chordata</taxon>
        <taxon>Craniata</taxon>
        <taxon>Vertebrata</taxon>
        <taxon>Euteleostomi</taxon>
        <taxon>Actinopterygii</taxon>
        <taxon>Neopterygii</taxon>
        <taxon>Teleostei</taxon>
        <taxon>Ostariophysi</taxon>
        <taxon>Cypriniformes</taxon>
        <taxon>Danionidae</taxon>
        <taxon>Danioninae</taxon>
        <taxon>Danio</taxon>
    </lineage>
</organism>
<comment type="subcellular location">
    <subcellularLocation>
        <location evidence="1 16">Mitochondrion membrane</location>
        <topology evidence="1 16">Multi-pass membrane protein</topology>
    </subcellularLocation>
</comment>
<keyword evidence="11 16" id="KW-0520">NAD</keyword>
<dbReference type="Pfam" id="PF00361">
    <property type="entry name" value="Proton_antipo_M"/>
    <property type="match status" value="1"/>
</dbReference>
<evidence type="ECO:0000259" key="18">
    <source>
        <dbReference type="Pfam" id="PF01059"/>
    </source>
</evidence>
<evidence type="ECO:0000256" key="13">
    <source>
        <dbReference type="ARBA" id="ARBA00023128"/>
    </source>
</evidence>
<feature type="transmembrane region" description="Helical" evidence="16">
    <location>
        <begin position="224"/>
        <end position="245"/>
    </location>
</feature>
<keyword evidence="8" id="KW-1278">Translocase</keyword>
<evidence type="ECO:0000256" key="16">
    <source>
        <dbReference type="RuleBase" id="RU003297"/>
    </source>
</evidence>
<feature type="transmembrane region" description="Helical" evidence="16">
    <location>
        <begin position="344"/>
        <end position="366"/>
    </location>
</feature>
<evidence type="ECO:0000256" key="9">
    <source>
        <dbReference type="ARBA" id="ARBA00022982"/>
    </source>
</evidence>
<dbReference type="AlphaFoldDB" id="A0A0S1YCC9"/>
<proteinExistence type="inferred from homology"/>
<keyword evidence="13 16" id="KW-0496">Mitochondrion</keyword>
<feature type="transmembrane region" description="Helical" evidence="16">
    <location>
        <begin position="386"/>
        <end position="413"/>
    </location>
</feature>
<dbReference type="GO" id="GO:0008137">
    <property type="term" value="F:NADH dehydrogenase (ubiquinone) activity"/>
    <property type="evidence" value="ECO:0007669"/>
    <property type="project" value="UniProtKB-UniRule"/>
</dbReference>
<dbReference type="GO" id="GO:0031966">
    <property type="term" value="C:mitochondrial membrane"/>
    <property type="evidence" value="ECO:0007669"/>
    <property type="project" value="UniProtKB-SubCell"/>
</dbReference>
<dbReference type="CTD" id="4538"/>
<sequence>MLKVLIPTIMLFPTIWLTSPKWLWTTTTAHSLLIAFISLSWLKSTSETGWTFSNMYVATDPLSTPLLVVTCWLLPLMILASQNHTNPEPISRQRSYITLLASLQTFLIMAFGATEIIMFYIMFEATLIPTLIIITRWGNQTERLNAGTYFLFYTLAGSVPLLVALLLLQQSTGTLSMLVLQYSQPLQLNSWGHMIWWAGCLIAFLVKMPLYGVHLWLPKAHVEAPVAGSMVLAAVLLKLGGYGILRMMVMLDPLSKELALAFIILALWGIIMTGSICLRQTDLKSLIAYSSVSHMGLVAGGILIQTPWGFSGAIILMIAHGLVSSALFCLANTAYERTHSRTMILARGLQVIFPLTAVWWFIANLANLALPPLPNLMGEIMIITTLFYWSPWTILLTGLGTLITAGYSLYMFLMSQRGPAPSHITGLQPFHTREHLVMTLHLIPVILLVTKPELMWRWCY</sequence>
<dbReference type="PANTHER" id="PTHR43507:SF20">
    <property type="entry name" value="NADH-UBIQUINONE OXIDOREDUCTASE CHAIN 4"/>
    <property type="match status" value="1"/>
</dbReference>
<geneLocation type="mitochondrion" evidence="19"/>
<keyword evidence="14 16" id="KW-0472">Membrane</keyword>
<feature type="transmembrane region" description="Helical" evidence="16">
    <location>
        <begin position="310"/>
        <end position="332"/>
    </location>
</feature>
<evidence type="ECO:0000256" key="15">
    <source>
        <dbReference type="ARBA" id="ARBA00049551"/>
    </source>
</evidence>
<feature type="transmembrane region" description="Helical" evidence="16">
    <location>
        <begin position="194"/>
        <end position="217"/>
    </location>
</feature>
<dbReference type="InterPro" id="IPR003918">
    <property type="entry name" value="NADH_UbQ_OxRdtase"/>
</dbReference>
<keyword evidence="5 16" id="KW-0813">Transport</keyword>